<dbReference type="InterPro" id="IPR010895">
    <property type="entry name" value="CHRD"/>
</dbReference>
<evidence type="ECO:0000313" key="4">
    <source>
        <dbReference type="Proteomes" id="UP000532746"/>
    </source>
</evidence>
<evidence type="ECO:0000313" key="3">
    <source>
        <dbReference type="EMBL" id="MBB6057658.1"/>
    </source>
</evidence>
<dbReference type="PROSITE" id="PS51257">
    <property type="entry name" value="PROKAR_LIPOPROTEIN"/>
    <property type="match status" value="1"/>
</dbReference>
<dbReference type="AlphaFoldDB" id="A0A7W9SY74"/>
<gene>
    <name evidence="3" type="ORF">HNQ93_000488</name>
</gene>
<evidence type="ECO:0000256" key="1">
    <source>
        <dbReference type="SAM" id="SignalP"/>
    </source>
</evidence>
<keyword evidence="1" id="KW-0732">Signal</keyword>
<keyword evidence="4" id="KW-1185">Reference proteome</keyword>
<feature type="domain" description="CHRD" evidence="2">
    <location>
        <begin position="33"/>
        <end position="148"/>
    </location>
</feature>
<evidence type="ECO:0000259" key="2">
    <source>
        <dbReference type="PROSITE" id="PS50933"/>
    </source>
</evidence>
<dbReference type="SMART" id="SM00754">
    <property type="entry name" value="CHRD"/>
    <property type="match status" value="1"/>
</dbReference>
<dbReference type="Pfam" id="PF07452">
    <property type="entry name" value="CHRD"/>
    <property type="match status" value="1"/>
</dbReference>
<dbReference type="Proteomes" id="UP000532746">
    <property type="component" value="Unassembled WGS sequence"/>
</dbReference>
<name>A0A7W9SY74_9BACT</name>
<dbReference type="RefSeq" id="WP_246398660.1">
    <property type="nucleotide sequence ID" value="NZ_JACHGG010000001.1"/>
</dbReference>
<reference evidence="3 4" key="1">
    <citation type="submission" date="2020-08" db="EMBL/GenBank/DDBJ databases">
        <title>Genomic Encyclopedia of Type Strains, Phase IV (KMG-IV): sequencing the most valuable type-strain genomes for metagenomic binning, comparative biology and taxonomic classification.</title>
        <authorList>
            <person name="Goeker M."/>
        </authorList>
    </citation>
    <scope>NUCLEOTIDE SEQUENCE [LARGE SCALE GENOMIC DNA]</scope>
    <source>
        <strain evidence="3 4">DSM 26718</strain>
    </source>
</reference>
<feature type="chain" id="PRO_5030916538" description="CHRD domain-containing protein" evidence="1">
    <location>
        <begin position="21"/>
        <end position="148"/>
    </location>
</feature>
<accession>A0A7W9SY74</accession>
<proteinExistence type="predicted"/>
<protein>
    <recommendedName>
        <fullName evidence="2">CHRD domain-containing protein</fullName>
    </recommendedName>
</protein>
<comment type="caution">
    <text evidence="3">The sequence shown here is derived from an EMBL/GenBank/DDBJ whole genome shotgun (WGS) entry which is preliminary data.</text>
</comment>
<sequence>MNLKVTTLAVLLMGSAALVACEKDETTTATPTDSVEMTATLDGKQEVGPNNSAATGTMTGTYNKTTRTLSYRVTYQGFTPTMGHLHRGAAGTNGNPFVSFSNVTTSPITGTATLSEADAALLLKGETYVNLHSQAYAGGEIRGQVMSK</sequence>
<organism evidence="3 4">
    <name type="scientific">Hymenobacter luteus</name>
    <dbReference type="NCBI Taxonomy" id="1411122"/>
    <lineage>
        <taxon>Bacteria</taxon>
        <taxon>Pseudomonadati</taxon>
        <taxon>Bacteroidota</taxon>
        <taxon>Cytophagia</taxon>
        <taxon>Cytophagales</taxon>
        <taxon>Hymenobacteraceae</taxon>
        <taxon>Hymenobacter</taxon>
    </lineage>
</organism>
<dbReference type="EMBL" id="JACHGG010000001">
    <property type="protein sequence ID" value="MBB6057658.1"/>
    <property type="molecule type" value="Genomic_DNA"/>
</dbReference>
<dbReference type="PROSITE" id="PS50933">
    <property type="entry name" value="CHRD"/>
    <property type="match status" value="1"/>
</dbReference>
<feature type="signal peptide" evidence="1">
    <location>
        <begin position="1"/>
        <end position="20"/>
    </location>
</feature>